<comment type="pathway">
    <text evidence="1">Metabolic intermediate biosynthesis; chorismate biosynthesis; chorismate from D-erythrose 4-phosphate and phosphoenolpyruvate: step 4/7.</text>
</comment>
<keyword evidence="3" id="KW-0057">Aromatic amino acid biosynthesis</keyword>
<dbReference type="InterPro" id="IPR013708">
    <property type="entry name" value="Shikimate_DH-bd_N"/>
</dbReference>
<evidence type="ECO:0000256" key="2">
    <source>
        <dbReference type="ARBA" id="ARBA00023002"/>
    </source>
</evidence>
<dbReference type="GO" id="GO:0005829">
    <property type="term" value="C:cytosol"/>
    <property type="evidence" value="ECO:0007669"/>
    <property type="project" value="TreeGrafter"/>
</dbReference>
<protein>
    <submittedName>
        <fullName evidence="5">Shikimate dehydrogenase</fullName>
    </submittedName>
</protein>
<reference evidence="5" key="1">
    <citation type="submission" date="2021-02" db="EMBL/GenBank/DDBJ databases">
        <title>Fulvivirga sp. S481 isolated from sea water.</title>
        <authorList>
            <person name="Bae S.S."/>
            <person name="Baek K."/>
        </authorList>
    </citation>
    <scope>NUCLEOTIDE SEQUENCE</scope>
    <source>
        <strain evidence="5">S481</strain>
    </source>
</reference>
<dbReference type="InterPro" id="IPR022893">
    <property type="entry name" value="Shikimate_DH_fam"/>
</dbReference>
<dbReference type="InterPro" id="IPR046346">
    <property type="entry name" value="Aminoacid_DH-like_N_sf"/>
</dbReference>
<dbReference type="Gene3D" id="3.40.50.10860">
    <property type="entry name" value="Leucine Dehydrogenase, chain A, domain 1"/>
    <property type="match status" value="1"/>
</dbReference>
<feature type="domain" description="Shikimate dehydrogenase substrate binding N-terminal" evidence="4">
    <location>
        <begin position="6"/>
        <end position="87"/>
    </location>
</feature>
<dbReference type="AlphaFoldDB" id="A0A975A0M4"/>
<dbReference type="EMBL" id="CP070608">
    <property type="protein sequence ID" value="QSE97416.1"/>
    <property type="molecule type" value="Genomic_DNA"/>
</dbReference>
<proteinExistence type="predicted"/>
<dbReference type="PANTHER" id="PTHR21089">
    <property type="entry name" value="SHIKIMATE DEHYDROGENASE"/>
    <property type="match status" value="1"/>
</dbReference>
<dbReference type="GO" id="GO:0050661">
    <property type="term" value="F:NADP binding"/>
    <property type="evidence" value="ECO:0007669"/>
    <property type="project" value="TreeGrafter"/>
</dbReference>
<dbReference type="SUPFAM" id="SSF51735">
    <property type="entry name" value="NAD(P)-binding Rossmann-fold domains"/>
    <property type="match status" value="1"/>
</dbReference>
<sequence length="242" mass="27522">MTRFGLIGKTLSHSFSQKYFTQKFQELGLKDHQYDLFELSTISEVEKIFKLSELKGLNVTVPYKQSVLPYLNQLDDTAQKVGAVNVIKLEKGRKIGFNSDYLGFKKSLEQWLPQPFRNTALVLGTGGASKAVECSLKDLGIDYQLVSRNPSESQISYEYVNELIHKTKLIINTTPLGMAPEIDNCPDLDYNQITSEHYLYDLVYNPEETLFLAKGKSKGASIKNGLEMLHLQAEESWKIWNK</sequence>
<dbReference type="GO" id="GO:0019632">
    <property type="term" value="P:shikimate metabolic process"/>
    <property type="evidence" value="ECO:0007669"/>
    <property type="project" value="TreeGrafter"/>
</dbReference>
<dbReference type="KEGG" id="fuv:JR347_17835"/>
<evidence type="ECO:0000313" key="6">
    <source>
        <dbReference type="Proteomes" id="UP000662783"/>
    </source>
</evidence>
<organism evidence="5 6">
    <name type="scientific">Fulvivirga lutea</name>
    <dbReference type="NCBI Taxonomy" id="2810512"/>
    <lineage>
        <taxon>Bacteria</taxon>
        <taxon>Pseudomonadati</taxon>
        <taxon>Bacteroidota</taxon>
        <taxon>Cytophagia</taxon>
        <taxon>Cytophagales</taxon>
        <taxon>Fulvivirgaceae</taxon>
        <taxon>Fulvivirga</taxon>
    </lineage>
</organism>
<keyword evidence="3" id="KW-0028">Amino-acid biosynthesis</keyword>
<evidence type="ECO:0000259" key="4">
    <source>
        <dbReference type="Pfam" id="PF08501"/>
    </source>
</evidence>
<dbReference type="GO" id="GO:0004764">
    <property type="term" value="F:shikimate 3-dehydrogenase (NADP+) activity"/>
    <property type="evidence" value="ECO:0007669"/>
    <property type="project" value="InterPro"/>
</dbReference>
<keyword evidence="6" id="KW-1185">Reference proteome</keyword>
<evidence type="ECO:0000256" key="3">
    <source>
        <dbReference type="ARBA" id="ARBA00023141"/>
    </source>
</evidence>
<dbReference type="GO" id="GO:0009073">
    <property type="term" value="P:aromatic amino acid family biosynthetic process"/>
    <property type="evidence" value="ECO:0007669"/>
    <property type="project" value="UniProtKB-KW"/>
</dbReference>
<evidence type="ECO:0000256" key="1">
    <source>
        <dbReference type="ARBA" id="ARBA00004871"/>
    </source>
</evidence>
<gene>
    <name evidence="5" type="ORF">JR347_17835</name>
</gene>
<dbReference type="Proteomes" id="UP000662783">
    <property type="component" value="Chromosome"/>
</dbReference>
<dbReference type="PANTHER" id="PTHR21089:SF1">
    <property type="entry name" value="BIFUNCTIONAL 3-DEHYDROQUINATE DEHYDRATASE_SHIKIMATE DEHYDROGENASE, CHLOROPLASTIC"/>
    <property type="match status" value="1"/>
</dbReference>
<dbReference type="CDD" id="cd01065">
    <property type="entry name" value="NAD_bind_Shikimate_DH"/>
    <property type="match status" value="1"/>
</dbReference>
<dbReference type="InterPro" id="IPR036291">
    <property type="entry name" value="NAD(P)-bd_dom_sf"/>
</dbReference>
<evidence type="ECO:0000313" key="5">
    <source>
        <dbReference type="EMBL" id="QSE97416.1"/>
    </source>
</evidence>
<dbReference type="Pfam" id="PF08501">
    <property type="entry name" value="Shikimate_dh_N"/>
    <property type="match status" value="1"/>
</dbReference>
<dbReference type="Gene3D" id="3.40.50.720">
    <property type="entry name" value="NAD(P)-binding Rossmann-like Domain"/>
    <property type="match status" value="1"/>
</dbReference>
<dbReference type="RefSeq" id="WP_205721927.1">
    <property type="nucleotide sequence ID" value="NZ_CP070608.1"/>
</dbReference>
<dbReference type="GO" id="GO:0009423">
    <property type="term" value="P:chorismate biosynthetic process"/>
    <property type="evidence" value="ECO:0007669"/>
    <property type="project" value="TreeGrafter"/>
</dbReference>
<keyword evidence="2" id="KW-0560">Oxidoreductase</keyword>
<name>A0A975A0M4_9BACT</name>
<accession>A0A975A0M4</accession>
<dbReference type="SUPFAM" id="SSF53223">
    <property type="entry name" value="Aminoacid dehydrogenase-like, N-terminal domain"/>
    <property type="match status" value="1"/>
</dbReference>